<organism evidence="1 2">
    <name type="scientific">Glossina palpalis gambiensis</name>
    <dbReference type="NCBI Taxonomy" id="67801"/>
    <lineage>
        <taxon>Eukaryota</taxon>
        <taxon>Metazoa</taxon>
        <taxon>Ecdysozoa</taxon>
        <taxon>Arthropoda</taxon>
        <taxon>Hexapoda</taxon>
        <taxon>Insecta</taxon>
        <taxon>Pterygota</taxon>
        <taxon>Neoptera</taxon>
        <taxon>Endopterygota</taxon>
        <taxon>Diptera</taxon>
        <taxon>Brachycera</taxon>
        <taxon>Muscomorpha</taxon>
        <taxon>Hippoboscoidea</taxon>
        <taxon>Glossinidae</taxon>
        <taxon>Glossina</taxon>
    </lineage>
</organism>
<proteinExistence type="predicted"/>
<sequence>MAFSQNLNCLNQAKALFYWSSEVHIHRQMPPAIYDISNHVVTRYQVYGCPYGVHCLVELLNVAVKPHTYGMRMNCDWAVETINKQIVRDKRVEESISEEVDFFGFEEGVLDEAAPVIEDVRRGIIEMNSNADTSTDGTGASRTLF</sequence>
<reference evidence="2" key="1">
    <citation type="submission" date="2015-01" db="EMBL/GenBank/DDBJ databases">
        <authorList>
            <person name="Aksoy S."/>
            <person name="Warren W."/>
            <person name="Wilson R.K."/>
        </authorList>
    </citation>
    <scope>NUCLEOTIDE SEQUENCE [LARGE SCALE GENOMIC DNA]</scope>
    <source>
        <strain evidence="2">IAEA</strain>
    </source>
</reference>
<evidence type="ECO:0000313" key="1">
    <source>
        <dbReference type="EnsemblMetazoa" id="GPPI040198-PA"/>
    </source>
</evidence>
<dbReference type="AlphaFoldDB" id="A0A1B0BTN9"/>
<dbReference type="EMBL" id="JXJN01020285">
    <property type="status" value="NOT_ANNOTATED_CDS"/>
    <property type="molecule type" value="Genomic_DNA"/>
</dbReference>
<protein>
    <submittedName>
        <fullName evidence="1">Uncharacterized protein</fullName>
    </submittedName>
</protein>
<accession>A0A1B0BTN9</accession>
<name>A0A1B0BTN9_9MUSC</name>
<dbReference type="EnsemblMetazoa" id="GPPI040198-RA">
    <property type="protein sequence ID" value="GPPI040198-PA"/>
    <property type="gene ID" value="GPPI040198"/>
</dbReference>
<dbReference type="Proteomes" id="UP000092460">
    <property type="component" value="Unassembled WGS sequence"/>
</dbReference>
<keyword evidence="2" id="KW-1185">Reference proteome</keyword>
<dbReference type="VEuPathDB" id="VectorBase:GPPI040198"/>
<evidence type="ECO:0000313" key="2">
    <source>
        <dbReference type="Proteomes" id="UP000092460"/>
    </source>
</evidence>
<reference evidence="1" key="2">
    <citation type="submission" date="2020-05" db="UniProtKB">
        <authorList>
            <consortium name="EnsemblMetazoa"/>
        </authorList>
    </citation>
    <scope>IDENTIFICATION</scope>
    <source>
        <strain evidence="1">IAEA</strain>
    </source>
</reference>